<feature type="region of interest" description="Disordered" evidence="1">
    <location>
        <begin position="24"/>
        <end position="81"/>
    </location>
</feature>
<evidence type="ECO:0000313" key="8">
    <source>
        <dbReference type="Proteomes" id="UP000039217"/>
    </source>
</evidence>
<feature type="compositionally biased region" description="Polar residues" evidence="1">
    <location>
        <begin position="68"/>
        <end position="81"/>
    </location>
</feature>
<dbReference type="EMBL" id="CNGE01000651">
    <property type="protein sequence ID" value="CKT14456.1"/>
    <property type="molecule type" value="Genomic_DNA"/>
</dbReference>
<dbReference type="AlphaFoldDB" id="A0A0T9DR22"/>
<accession>A0A0T9DR22</accession>
<evidence type="ECO:0000256" key="1">
    <source>
        <dbReference type="SAM" id="MobiDB-lite"/>
    </source>
</evidence>
<dbReference type="EMBL" id="CSAD01000074">
    <property type="protein sequence ID" value="COV00640.1"/>
    <property type="molecule type" value="Genomic_DNA"/>
</dbReference>
<dbReference type="Proteomes" id="UP000045842">
    <property type="component" value="Unassembled WGS sequence"/>
</dbReference>
<dbReference type="EMBL" id="CNFU01001521">
    <property type="protein sequence ID" value="CKT50438.1"/>
    <property type="molecule type" value="Genomic_DNA"/>
</dbReference>
<feature type="compositionally biased region" description="Polar residues" evidence="1">
    <location>
        <begin position="38"/>
        <end position="55"/>
    </location>
</feature>
<organism evidence="6 8">
    <name type="scientific">Mycobacterium tuberculosis</name>
    <dbReference type="NCBI Taxonomy" id="1773"/>
    <lineage>
        <taxon>Bacteria</taxon>
        <taxon>Bacillati</taxon>
        <taxon>Actinomycetota</taxon>
        <taxon>Actinomycetes</taxon>
        <taxon>Mycobacteriales</taxon>
        <taxon>Mycobacteriaceae</taxon>
        <taxon>Mycobacterium</taxon>
        <taxon>Mycobacterium tuberculosis complex</taxon>
    </lineage>
</organism>
<dbReference type="EMBL" id="CNFT01000909">
    <property type="protein sequence ID" value="CKS54411.1"/>
    <property type="molecule type" value="Genomic_DNA"/>
</dbReference>
<evidence type="ECO:0000313" key="12">
    <source>
        <dbReference type="Proteomes" id="UP000049023"/>
    </source>
</evidence>
<dbReference type="Proteomes" id="UP000050164">
    <property type="component" value="Unassembled WGS sequence"/>
</dbReference>
<dbReference type="EMBL" id="CGCX01001928">
    <property type="protein sequence ID" value="CFS03634.1"/>
    <property type="molecule type" value="Genomic_DNA"/>
</dbReference>
<dbReference type="Proteomes" id="UP000048948">
    <property type="component" value="Unassembled WGS sequence"/>
</dbReference>
<evidence type="ECO:0000313" key="9">
    <source>
        <dbReference type="Proteomes" id="UP000045842"/>
    </source>
</evidence>
<dbReference type="Proteomes" id="UP000049023">
    <property type="component" value="Unassembled WGS sequence"/>
</dbReference>
<evidence type="ECO:0000313" key="2">
    <source>
        <dbReference type="EMBL" id="CFS03634.1"/>
    </source>
</evidence>
<evidence type="ECO:0000313" key="3">
    <source>
        <dbReference type="EMBL" id="CKS54411.1"/>
    </source>
</evidence>
<gene>
    <name evidence="2" type="ORF">ERS007657_03697</name>
    <name evidence="6" type="ORF">ERS007661_03104</name>
    <name evidence="7" type="ORF">ERS007679_00815</name>
    <name evidence="4" type="ORF">ERS027646_03051</name>
    <name evidence="3" type="ORF">ERS027659_03248</name>
    <name evidence="5" type="ORF">ERS027661_04452</name>
</gene>
<protein>
    <submittedName>
        <fullName evidence="6">Uncharacterized protein</fullName>
    </submittedName>
</protein>
<dbReference type="Proteomes" id="UP000046680">
    <property type="component" value="Unassembled WGS sequence"/>
</dbReference>
<evidence type="ECO:0000313" key="11">
    <source>
        <dbReference type="Proteomes" id="UP000048948"/>
    </source>
</evidence>
<sequence>MPRLTIAALINADTGLGASGWARGSQACSGTRPAFEPNPTSVSINTAARTPSQTAPRPANRSEPPAAANTTSPTRIAMNPS</sequence>
<proteinExistence type="predicted"/>
<evidence type="ECO:0000313" key="13">
    <source>
        <dbReference type="Proteomes" id="UP000050164"/>
    </source>
</evidence>
<evidence type="ECO:0000313" key="4">
    <source>
        <dbReference type="EMBL" id="CKT14456.1"/>
    </source>
</evidence>
<evidence type="ECO:0000313" key="7">
    <source>
        <dbReference type="EMBL" id="COV00640.1"/>
    </source>
</evidence>
<evidence type="ECO:0000313" key="5">
    <source>
        <dbReference type="EMBL" id="CKT50438.1"/>
    </source>
</evidence>
<evidence type="ECO:0000313" key="6">
    <source>
        <dbReference type="EMBL" id="CNV80277.1"/>
    </source>
</evidence>
<evidence type="ECO:0000313" key="10">
    <source>
        <dbReference type="Proteomes" id="UP000046680"/>
    </source>
</evidence>
<name>A0A0T9DR22_MYCTX</name>
<dbReference type="Proteomes" id="UP000039217">
    <property type="component" value="Unassembled WGS sequence"/>
</dbReference>
<dbReference type="EMBL" id="CQQC01001273">
    <property type="protein sequence ID" value="CNV80277.1"/>
    <property type="molecule type" value="Genomic_DNA"/>
</dbReference>
<reference evidence="8 9" key="1">
    <citation type="submission" date="2015-03" db="EMBL/GenBank/DDBJ databases">
        <authorList>
            <consortium name="Pathogen Informatics"/>
        </authorList>
    </citation>
    <scope>NUCLEOTIDE SEQUENCE [LARGE SCALE GENOMIC DNA]</scope>
    <source>
        <strain evidence="4 11">Bir 172</strain>
        <strain evidence="3 13">Bir 185</strain>
        <strain evidence="5 12">Bir 187</strain>
        <strain evidence="2 10">C09601061</strain>
        <strain evidence="6 8">D00501624</strain>
        <strain evidence="7 9">G09801536</strain>
    </source>
</reference>